<feature type="chain" id="PRO_5042473367" evidence="2">
    <location>
        <begin position="24"/>
        <end position="119"/>
    </location>
</feature>
<dbReference type="Proteomes" id="UP001220610">
    <property type="component" value="Chromosome"/>
</dbReference>
<proteinExistence type="predicted"/>
<dbReference type="EMBL" id="CP119311">
    <property type="protein sequence ID" value="WEK34054.1"/>
    <property type="molecule type" value="Genomic_DNA"/>
</dbReference>
<gene>
    <name evidence="4" type="ORF">P0Y53_16325</name>
</gene>
<dbReference type="InterPro" id="IPR036163">
    <property type="entry name" value="HMA_dom_sf"/>
</dbReference>
<dbReference type="InterPro" id="IPR006121">
    <property type="entry name" value="HMA_dom"/>
</dbReference>
<organism evidence="4 5">
    <name type="scientific">Candidatus Pseudobacter hemicellulosilyticus</name>
    <dbReference type="NCBI Taxonomy" id="3121375"/>
    <lineage>
        <taxon>Bacteria</taxon>
        <taxon>Pseudomonadati</taxon>
        <taxon>Bacteroidota</taxon>
        <taxon>Chitinophagia</taxon>
        <taxon>Chitinophagales</taxon>
        <taxon>Chitinophagaceae</taxon>
        <taxon>Pseudobacter</taxon>
    </lineage>
</organism>
<evidence type="ECO:0000256" key="2">
    <source>
        <dbReference type="SAM" id="SignalP"/>
    </source>
</evidence>
<name>A0AAJ6BFT6_9BACT</name>
<evidence type="ECO:0000259" key="3">
    <source>
        <dbReference type="PROSITE" id="PS50846"/>
    </source>
</evidence>
<dbReference type="CDD" id="cd00371">
    <property type="entry name" value="HMA"/>
    <property type="match status" value="1"/>
</dbReference>
<dbReference type="PROSITE" id="PS50846">
    <property type="entry name" value="HMA_2"/>
    <property type="match status" value="1"/>
</dbReference>
<evidence type="ECO:0000256" key="1">
    <source>
        <dbReference type="SAM" id="MobiDB-lite"/>
    </source>
</evidence>
<evidence type="ECO:0000313" key="5">
    <source>
        <dbReference type="Proteomes" id="UP001220610"/>
    </source>
</evidence>
<dbReference type="Gene3D" id="3.30.70.100">
    <property type="match status" value="1"/>
</dbReference>
<dbReference type="SUPFAM" id="SSF55008">
    <property type="entry name" value="HMA, heavy metal-associated domain"/>
    <property type="match status" value="1"/>
</dbReference>
<keyword evidence="2" id="KW-0732">Signal</keyword>
<dbReference type="AlphaFoldDB" id="A0AAJ6BFT6"/>
<sequence>MKSVFSFLAITLCLFFISANSSAQSPAGSSQKAVIAVVNLTCDGDMPTIKKQLLNQDGIESVDFTKRAGGSSTFTVLFNDGVINLSRIHKAIESTPGCDDKSTTPYRVKKDKKTKTARS</sequence>
<feature type="region of interest" description="Disordered" evidence="1">
    <location>
        <begin position="94"/>
        <end position="119"/>
    </location>
</feature>
<reference evidence="4" key="1">
    <citation type="submission" date="2023-03" db="EMBL/GenBank/DDBJ databases">
        <title>Andean soil-derived lignocellulolytic bacterial consortium as a source of novel taxa and putative plastic-active enzymes.</title>
        <authorList>
            <person name="Diaz-Garcia L."/>
            <person name="Chuvochina M."/>
            <person name="Feuerriegel G."/>
            <person name="Bunk B."/>
            <person name="Sproer C."/>
            <person name="Streit W.R."/>
            <person name="Rodriguez L.M."/>
            <person name="Overmann J."/>
            <person name="Jimenez D.J."/>
        </authorList>
    </citation>
    <scope>NUCLEOTIDE SEQUENCE</scope>
    <source>
        <strain evidence="4">MAG 7</strain>
    </source>
</reference>
<dbReference type="GO" id="GO:0046872">
    <property type="term" value="F:metal ion binding"/>
    <property type="evidence" value="ECO:0007669"/>
    <property type="project" value="InterPro"/>
</dbReference>
<feature type="compositionally biased region" description="Basic residues" evidence="1">
    <location>
        <begin position="107"/>
        <end position="119"/>
    </location>
</feature>
<feature type="signal peptide" evidence="2">
    <location>
        <begin position="1"/>
        <end position="23"/>
    </location>
</feature>
<evidence type="ECO:0000313" key="4">
    <source>
        <dbReference type="EMBL" id="WEK34054.1"/>
    </source>
</evidence>
<accession>A0AAJ6BFT6</accession>
<feature type="domain" description="HMA" evidence="3">
    <location>
        <begin position="31"/>
        <end position="100"/>
    </location>
</feature>
<protein>
    <submittedName>
        <fullName evidence="4">Heavy metal-associated domain-containing protein</fullName>
    </submittedName>
</protein>